<protein>
    <submittedName>
        <fullName evidence="2">ARF7EP_C domain-containing protein</fullName>
    </submittedName>
</protein>
<evidence type="ECO:0000313" key="2">
    <source>
        <dbReference type="WBParaSite" id="Hba_00336"/>
    </source>
</evidence>
<reference evidence="2" key="1">
    <citation type="submission" date="2016-11" db="UniProtKB">
        <authorList>
            <consortium name="WormBaseParasite"/>
        </authorList>
    </citation>
    <scope>IDENTIFICATION</scope>
</reference>
<proteinExistence type="predicted"/>
<name>A0A1I7W6T9_HETBA</name>
<dbReference type="WBParaSite" id="Hba_00336">
    <property type="protein sequence ID" value="Hba_00336"/>
    <property type="gene ID" value="Hba_00336"/>
</dbReference>
<evidence type="ECO:0000313" key="1">
    <source>
        <dbReference type="Proteomes" id="UP000095283"/>
    </source>
</evidence>
<organism evidence="1 2">
    <name type="scientific">Heterorhabditis bacteriophora</name>
    <name type="common">Entomopathogenic nematode worm</name>
    <dbReference type="NCBI Taxonomy" id="37862"/>
    <lineage>
        <taxon>Eukaryota</taxon>
        <taxon>Metazoa</taxon>
        <taxon>Ecdysozoa</taxon>
        <taxon>Nematoda</taxon>
        <taxon>Chromadorea</taxon>
        <taxon>Rhabditida</taxon>
        <taxon>Rhabditina</taxon>
        <taxon>Rhabditomorpha</taxon>
        <taxon>Strongyloidea</taxon>
        <taxon>Heterorhabditidae</taxon>
        <taxon>Heterorhabditis</taxon>
    </lineage>
</organism>
<dbReference type="Proteomes" id="UP000095283">
    <property type="component" value="Unplaced"/>
</dbReference>
<dbReference type="AlphaFoldDB" id="A0A1I7W6T9"/>
<accession>A0A1I7W6T9</accession>
<keyword evidence="1" id="KW-1185">Reference proteome</keyword>
<sequence>MLISHPDQLRMKRSISTHLIPEVERHQKKRKTRNTIDIVKQRIIRGIVDDSIDTVCFAGGLCSCAETSCGVQCGVCLRDTVENLRDHLSDDDSFGKY</sequence>